<dbReference type="PANTHER" id="PTHR43547">
    <property type="entry name" value="TWO-COMPONENT HISTIDINE KINASE"/>
    <property type="match status" value="1"/>
</dbReference>
<dbReference type="InterPro" id="IPR005467">
    <property type="entry name" value="His_kinase_dom"/>
</dbReference>
<feature type="transmembrane region" description="Helical" evidence="4">
    <location>
        <begin position="6"/>
        <end position="27"/>
    </location>
</feature>
<dbReference type="Gene3D" id="3.30.450.40">
    <property type="match status" value="1"/>
</dbReference>
<evidence type="ECO:0000256" key="2">
    <source>
        <dbReference type="ARBA" id="ARBA00012438"/>
    </source>
</evidence>
<evidence type="ECO:0000256" key="1">
    <source>
        <dbReference type="ARBA" id="ARBA00000085"/>
    </source>
</evidence>
<dbReference type="InterPro" id="IPR004358">
    <property type="entry name" value="Sig_transdc_His_kin-like_C"/>
</dbReference>
<dbReference type="GO" id="GO:0000155">
    <property type="term" value="F:phosphorelay sensor kinase activity"/>
    <property type="evidence" value="ECO:0007669"/>
    <property type="project" value="InterPro"/>
</dbReference>
<dbReference type="Gene3D" id="3.30.565.10">
    <property type="entry name" value="Histidine kinase-like ATPase, C-terminal domain"/>
    <property type="match status" value="1"/>
</dbReference>
<dbReference type="PROSITE" id="PS50109">
    <property type="entry name" value="HIS_KIN"/>
    <property type="match status" value="1"/>
</dbReference>
<keyword evidence="6" id="KW-0808">Transferase</keyword>
<dbReference type="RefSeq" id="WP_071360897.1">
    <property type="nucleotide sequence ID" value="NZ_JRYB01000001.1"/>
</dbReference>
<keyword evidence="3" id="KW-0597">Phosphoprotein</keyword>
<evidence type="ECO:0000313" key="7">
    <source>
        <dbReference type="Proteomes" id="UP000180246"/>
    </source>
</evidence>
<evidence type="ECO:0000259" key="5">
    <source>
        <dbReference type="PROSITE" id="PS50109"/>
    </source>
</evidence>
<feature type="domain" description="Histidine kinase" evidence="5">
    <location>
        <begin position="485"/>
        <end position="687"/>
    </location>
</feature>
<feature type="transmembrane region" description="Helical" evidence="4">
    <location>
        <begin position="100"/>
        <end position="118"/>
    </location>
</feature>
<dbReference type="InterPro" id="IPR003594">
    <property type="entry name" value="HATPase_dom"/>
</dbReference>
<keyword evidence="6" id="KW-0418">Kinase</keyword>
<protein>
    <recommendedName>
        <fullName evidence="2">histidine kinase</fullName>
        <ecNumber evidence="2">2.7.13.3</ecNumber>
    </recommendedName>
</protein>
<dbReference type="AlphaFoldDB" id="A0A1S2N9I1"/>
<name>A0A1S2N9I1_9BURK</name>
<dbReference type="PANTHER" id="PTHR43547:SF2">
    <property type="entry name" value="HYBRID SIGNAL TRANSDUCTION HISTIDINE KINASE C"/>
    <property type="match status" value="1"/>
</dbReference>
<comment type="caution">
    <text evidence="6">The sequence shown here is derived from an EMBL/GenBank/DDBJ whole genome shotgun (WGS) entry which is preliminary data.</text>
</comment>
<evidence type="ECO:0000256" key="4">
    <source>
        <dbReference type="SAM" id="Phobius"/>
    </source>
</evidence>
<evidence type="ECO:0000256" key="3">
    <source>
        <dbReference type="ARBA" id="ARBA00022553"/>
    </source>
</evidence>
<organism evidence="6 7">
    <name type="scientific">Massilia timonae</name>
    <dbReference type="NCBI Taxonomy" id="47229"/>
    <lineage>
        <taxon>Bacteria</taxon>
        <taxon>Pseudomonadati</taxon>
        <taxon>Pseudomonadota</taxon>
        <taxon>Betaproteobacteria</taxon>
        <taxon>Burkholderiales</taxon>
        <taxon>Oxalobacteraceae</taxon>
        <taxon>Telluria group</taxon>
        <taxon>Massilia</taxon>
    </lineage>
</organism>
<dbReference type="Proteomes" id="UP000180246">
    <property type="component" value="Unassembled WGS sequence"/>
</dbReference>
<comment type="catalytic activity">
    <reaction evidence="1">
        <text>ATP + protein L-histidine = ADP + protein N-phospho-L-histidine.</text>
        <dbReference type="EC" id="2.7.13.3"/>
    </reaction>
</comment>
<dbReference type="NCBIfam" id="TIGR02916">
    <property type="entry name" value="PEP_his_kin"/>
    <property type="match status" value="1"/>
</dbReference>
<feature type="transmembrane region" description="Helical" evidence="4">
    <location>
        <begin position="161"/>
        <end position="182"/>
    </location>
</feature>
<dbReference type="SUPFAM" id="SSF55874">
    <property type="entry name" value="ATPase domain of HSP90 chaperone/DNA topoisomerase II/histidine kinase"/>
    <property type="match status" value="1"/>
</dbReference>
<feature type="transmembrane region" description="Helical" evidence="4">
    <location>
        <begin position="130"/>
        <end position="149"/>
    </location>
</feature>
<evidence type="ECO:0000313" key="6">
    <source>
        <dbReference type="EMBL" id="OIJ41705.1"/>
    </source>
</evidence>
<accession>A0A1S2N9I1</accession>
<feature type="transmembrane region" description="Helical" evidence="4">
    <location>
        <begin position="265"/>
        <end position="289"/>
    </location>
</feature>
<dbReference type="EC" id="2.7.13.3" evidence="2"/>
<keyword evidence="4" id="KW-0812">Transmembrane</keyword>
<gene>
    <name evidence="6" type="primary">prsK</name>
    <name evidence="6" type="ORF">LO55_1348</name>
</gene>
<dbReference type="Pfam" id="PF02518">
    <property type="entry name" value="HATPase_c"/>
    <property type="match status" value="1"/>
</dbReference>
<dbReference type="InterPro" id="IPR014265">
    <property type="entry name" value="XrtA/PrsK"/>
</dbReference>
<dbReference type="InterPro" id="IPR029016">
    <property type="entry name" value="GAF-like_dom_sf"/>
</dbReference>
<dbReference type="SMART" id="SM00387">
    <property type="entry name" value="HATPase_c"/>
    <property type="match status" value="1"/>
</dbReference>
<dbReference type="PRINTS" id="PR00344">
    <property type="entry name" value="BCTRLSENSOR"/>
</dbReference>
<dbReference type="InterPro" id="IPR036890">
    <property type="entry name" value="HATPase_C_sf"/>
</dbReference>
<reference evidence="6 7" key="1">
    <citation type="submission" date="2014-10" db="EMBL/GenBank/DDBJ databases">
        <authorList>
            <person name="Seo M.-J."/>
            <person name="Seok Y.J."/>
            <person name="Cha I.-T."/>
        </authorList>
    </citation>
    <scope>NUCLEOTIDE SEQUENCE [LARGE SCALE GENOMIC DNA]</scope>
    <source>
        <strain evidence="6 7">NEU</strain>
    </source>
</reference>
<dbReference type="CDD" id="cd00082">
    <property type="entry name" value="HisKA"/>
    <property type="match status" value="1"/>
</dbReference>
<feature type="transmembrane region" description="Helical" evidence="4">
    <location>
        <begin position="70"/>
        <end position="88"/>
    </location>
</feature>
<dbReference type="SUPFAM" id="SSF55781">
    <property type="entry name" value="GAF domain-like"/>
    <property type="match status" value="1"/>
</dbReference>
<feature type="transmembrane region" description="Helical" evidence="4">
    <location>
        <begin position="39"/>
        <end position="64"/>
    </location>
</feature>
<dbReference type="EMBL" id="JRYB01000001">
    <property type="protein sequence ID" value="OIJ41705.1"/>
    <property type="molecule type" value="Genomic_DNA"/>
</dbReference>
<proteinExistence type="predicted"/>
<feature type="transmembrane region" description="Helical" evidence="4">
    <location>
        <begin position="234"/>
        <end position="253"/>
    </location>
</feature>
<keyword evidence="4" id="KW-0472">Membrane</keyword>
<sequence>MTSIAVYSYSVAAVGFFLLIGLLLTIWRGRSHVAPVAIACALTALWSGALALEAASGLGLWSVWTDKLEILRSGAWCVVLLLLLGNYRDPGSRWPFGLRTPVFVGGMVYLGLLLATALLRTDLMLNFDGLLPNVTARVCQAVLGMLLVEQVYRNKTVQERWAIKFACLGIGAMFAYDFYMYSQAMLFHEMHQDTWAARGIVNALAMPLIGTAIKRGASRANALALSRRVMFHSTALFGSALYLMAMGFAGYYLRYFGGSWGGVMQVVFLCGALLVLAGTLFSGTFRAWLKVFISKHFYSYGYDYREEWMRFTRTLSEHSANIGERAIEAVGALVESPGGVLWQRRDGEPDSGGGGAYRPAAGWQASSSAVEPADSKFCRFLETTQWVIDLHEYKALPEKYGDLELPDWLKAFPRGWLVVPLIMHSKLFGFVVLQDARSTVALNWEVFDLLEIAGSQAASYLAQQDAANELMVARQFDSFNRMSTFVVHDLKNLVSQLSLMNANAEKHRDNPEFQRDMLDTVDHSIQKMTSMLQKLSRNDAPARPRALSVEAVVRQAIALKSALEPHPSLQVEQQGLMVLADRERLERVLGHLIQNAIEATPKSGRVNVSIRRQGNGVAITVADTGAGMTEKFIRERLFKPFESTKPAGMGIGVFESREYITELGGALDLTSTPSVGTTFTVTLPLYHEAGAGIAAGAIDRAA</sequence>
<keyword evidence="4" id="KW-1133">Transmembrane helix</keyword>
<dbReference type="InterPro" id="IPR003661">
    <property type="entry name" value="HisK_dim/P_dom"/>
</dbReference>